<organism evidence="3 4">
    <name type="scientific">Mumia zhuanghuii</name>
    <dbReference type="NCBI Taxonomy" id="2585211"/>
    <lineage>
        <taxon>Bacteria</taxon>
        <taxon>Bacillati</taxon>
        <taxon>Actinomycetota</taxon>
        <taxon>Actinomycetes</taxon>
        <taxon>Propionibacteriales</taxon>
        <taxon>Nocardioidaceae</taxon>
        <taxon>Mumia</taxon>
    </lineage>
</organism>
<comment type="caution">
    <text evidence="3">The sequence shown here is derived from an EMBL/GenBank/DDBJ whole genome shotgun (WGS) entry which is preliminary data.</text>
</comment>
<gene>
    <name evidence="3" type="ORF">FHE65_13235</name>
    <name evidence="2" type="ORF">FHE65_13400</name>
</gene>
<dbReference type="AlphaFoldDB" id="A0A5C4MLB0"/>
<dbReference type="SUPFAM" id="SSF53597">
    <property type="entry name" value="Dihydrofolate reductase-like"/>
    <property type="match status" value="1"/>
</dbReference>
<sequence length="229" mass="24532">MPATDDPRPRRSLLAATFGPHRPDPFDQFGTRTRRVLTPFLALAPYECKGRGLAMTPPDRPGLPSTPTSGRTDGDLALPLHRLARRLHHDPDEEIGFLVEPATGDNALVDELTARPNGGAWEGPIVVHTHDPDEPPAEGIVFVTGTIEEAYAVAAEAAGDKYVAVLGAVTARRLLEAGLLDEVLLHVVPRFVGAGTPVLDAPGGLPVTLEWIERSTSGEMQNLWARVIG</sequence>
<dbReference type="InterPro" id="IPR024072">
    <property type="entry name" value="DHFR-like_dom_sf"/>
</dbReference>
<dbReference type="OrthoDB" id="2313602at2"/>
<proteinExistence type="predicted"/>
<reference evidence="3 4" key="1">
    <citation type="submission" date="2019-05" db="EMBL/GenBank/DDBJ databases">
        <title>Mumia sp. nov., isolated from the intestinal contents of plateau pika (Ochotona curzoniae) in the Qinghai-Tibet plateau of China.</title>
        <authorList>
            <person name="Tian Z."/>
        </authorList>
    </citation>
    <scope>NUCLEOTIDE SEQUENCE [LARGE SCALE GENOMIC DNA]</scope>
    <source>
        <strain evidence="4">527</strain>
        <strain evidence="3">Z527</strain>
    </source>
</reference>
<dbReference type="EMBL" id="VDFR01000059">
    <property type="protein sequence ID" value="TNC46199.1"/>
    <property type="molecule type" value="Genomic_DNA"/>
</dbReference>
<feature type="region of interest" description="Disordered" evidence="1">
    <location>
        <begin position="52"/>
        <end position="73"/>
    </location>
</feature>
<evidence type="ECO:0000313" key="4">
    <source>
        <dbReference type="Proteomes" id="UP000306740"/>
    </source>
</evidence>
<name>A0A5C4MLB0_9ACTN</name>
<dbReference type="EMBL" id="VDFR01000057">
    <property type="protein sequence ID" value="TNC46384.1"/>
    <property type="molecule type" value="Genomic_DNA"/>
</dbReference>
<protein>
    <submittedName>
        <fullName evidence="3">Uncharacterized protein</fullName>
    </submittedName>
</protein>
<evidence type="ECO:0000256" key="1">
    <source>
        <dbReference type="SAM" id="MobiDB-lite"/>
    </source>
</evidence>
<dbReference type="Gene3D" id="3.40.430.10">
    <property type="entry name" value="Dihydrofolate Reductase, subunit A"/>
    <property type="match status" value="1"/>
</dbReference>
<evidence type="ECO:0000313" key="2">
    <source>
        <dbReference type="EMBL" id="TNC46199.1"/>
    </source>
</evidence>
<evidence type="ECO:0000313" key="3">
    <source>
        <dbReference type="EMBL" id="TNC46384.1"/>
    </source>
</evidence>
<dbReference type="Proteomes" id="UP000306740">
    <property type="component" value="Unassembled WGS sequence"/>
</dbReference>
<accession>A0A5C4MLB0</accession>